<gene>
    <name evidence="2" type="ORF">TNIN_389371</name>
</gene>
<keyword evidence="3" id="KW-1185">Reference proteome</keyword>
<dbReference type="Pfam" id="PF14529">
    <property type="entry name" value="Exo_endo_phos_2"/>
    <property type="match status" value="1"/>
</dbReference>
<evidence type="ECO:0000313" key="2">
    <source>
        <dbReference type="EMBL" id="GFY64544.1"/>
    </source>
</evidence>
<dbReference type="OrthoDB" id="415068at2759"/>
<feature type="domain" description="Endonuclease/exonuclease/phosphatase" evidence="1">
    <location>
        <begin position="20"/>
        <end position="133"/>
    </location>
</feature>
<sequence>MHTDVFETTAIEIEGPTENITICSLYRPPTPAAQNFIQDLSKIFHNRTQCIVIRDFNAKHRSWKRSLSNTTPGTALFNDARVRGLVISAPSDPTIIPSQQNRVPAIIDLSLSCGLSNISVESRCELSSDHNPVHFVVNFNFNSSQLHNYKSIPTGTNFKIS</sequence>
<dbReference type="InterPro" id="IPR005135">
    <property type="entry name" value="Endo/exonuclease/phosphatase"/>
</dbReference>
<evidence type="ECO:0000259" key="1">
    <source>
        <dbReference type="Pfam" id="PF14529"/>
    </source>
</evidence>
<proteinExistence type="predicted"/>
<dbReference type="InterPro" id="IPR036691">
    <property type="entry name" value="Endo/exonu/phosph_ase_sf"/>
</dbReference>
<dbReference type="SUPFAM" id="SSF56219">
    <property type="entry name" value="DNase I-like"/>
    <property type="match status" value="1"/>
</dbReference>
<organism evidence="2 3">
    <name type="scientific">Trichonephila inaurata madagascariensis</name>
    <dbReference type="NCBI Taxonomy" id="2747483"/>
    <lineage>
        <taxon>Eukaryota</taxon>
        <taxon>Metazoa</taxon>
        <taxon>Ecdysozoa</taxon>
        <taxon>Arthropoda</taxon>
        <taxon>Chelicerata</taxon>
        <taxon>Arachnida</taxon>
        <taxon>Araneae</taxon>
        <taxon>Araneomorphae</taxon>
        <taxon>Entelegynae</taxon>
        <taxon>Araneoidea</taxon>
        <taxon>Nephilidae</taxon>
        <taxon>Trichonephila</taxon>
        <taxon>Trichonephila inaurata</taxon>
    </lineage>
</organism>
<comment type="caution">
    <text evidence="2">The sequence shown here is derived from an EMBL/GenBank/DDBJ whole genome shotgun (WGS) entry which is preliminary data.</text>
</comment>
<reference evidence="2" key="1">
    <citation type="submission" date="2020-08" db="EMBL/GenBank/DDBJ databases">
        <title>Multicomponent nature underlies the extraordinary mechanical properties of spider dragline silk.</title>
        <authorList>
            <person name="Kono N."/>
            <person name="Nakamura H."/>
            <person name="Mori M."/>
            <person name="Yoshida Y."/>
            <person name="Ohtoshi R."/>
            <person name="Malay A.D."/>
            <person name="Moran D.A.P."/>
            <person name="Tomita M."/>
            <person name="Numata K."/>
            <person name="Arakawa K."/>
        </authorList>
    </citation>
    <scope>NUCLEOTIDE SEQUENCE</scope>
</reference>
<dbReference type="GO" id="GO:0003824">
    <property type="term" value="F:catalytic activity"/>
    <property type="evidence" value="ECO:0007669"/>
    <property type="project" value="InterPro"/>
</dbReference>
<protein>
    <recommendedName>
        <fullName evidence="1">Endonuclease/exonuclease/phosphatase domain-containing protein</fullName>
    </recommendedName>
</protein>
<evidence type="ECO:0000313" key="3">
    <source>
        <dbReference type="Proteomes" id="UP000886998"/>
    </source>
</evidence>
<dbReference type="AlphaFoldDB" id="A0A8X6Y7S9"/>
<dbReference type="Proteomes" id="UP000886998">
    <property type="component" value="Unassembled WGS sequence"/>
</dbReference>
<dbReference type="Gene3D" id="3.60.10.10">
    <property type="entry name" value="Endonuclease/exonuclease/phosphatase"/>
    <property type="match status" value="1"/>
</dbReference>
<name>A0A8X6Y7S9_9ARAC</name>
<dbReference type="EMBL" id="BMAV01015301">
    <property type="protein sequence ID" value="GFY64544.1"/>
    <property type="molecule type" value="Genomic_DNA"/>
</dbReference>
<accession>A0A8X6Y7S9</accession>